<dbReference type="InterPro" id="IPR023811">
    <property type="entry name" value="CHP04076"/>
</dbReference>
<protein>
    <submittedName>
        <fullName evidence="1">TIGR04076 family protein</fullName>
    </submittedName>
</protein>
<gene>
    <name evidence="1" type="ORF">CQA53_01610</name>
</gene>
<organism evidence="1 2">
    <name type="scientific">Helicobacter didelphidarum</name>
    <dbReference type="NCBI Taxonomy" id="2040648"/>
    <lineage>
        <taxon>Bacteria</taxon>
        <taxon>Pseudomonadati</taxon>
        <taxon>Campylobacterota</taxon>
        <taxon>Epsilonproteobacteria</taxon>
        <taxon>Campylobacterales</taxon>
        <taxon>Helicobacteraceae</taxon>
        <taxon>Helicobacter</taxon>
    </lineage>
</organism>
<dbReference type="EMBL" id="NXLQ01000002">
    <property type="protein sequence ID" value="RDU66987.1"/>
    <property type="molecule type" value="Genomic_DNA"/>
</dbReference>
<comment type="caution">
    <text evidence="1">The sequence shown here is derived from an EMBL/GenBank/DDBJ whole genome shotgun (WGS) entry which is preliminary data.</text>
</comment>
<accession>A0A3D8INX1</accession>
<evidence type="ECO:0000313" key="1">
    <source>
        <dbReference type="EMBL" id="RDU66987.1"/>
    </source>
</evidence>
<sequence length="117" mass="13543">MKKIQIEVIKTHFDEDLAKEYGVKSPCPAHKVGEVFISNGFDKPENFCDEAWKAIYQYVFALAHMGENEIFYFKDWITKPKVAINSCNDGVRPVIFKLTQLDEESKTPEFYKTNDGQ</sequence>
<dbReference type="RefSeq" id="WP_115542282.1">
    <property type="nucleotide sequence ID" value="NZ_NXLQ01000002.1"/>
</dbReference>
<name>A0A3D8INX1_9HELI</name>
<evidence type="ECO:0000313" key="2">
    <source>
        <dbReference type="Proteomes" id="UP000256379"/>
    </source>
</evidence>
<proteinExistence type="predicted"/>
<dbReference type="Proteomes" id="UP000256379">
    <property type="component" value="Unassembled WGS sequence"/>
</dbReference>
<reference evidence="1 2" key="1">
    <citation type="submission" date="2018-04" db="EMBL/GenBank/DDBJ databases">
        <title>Novel Campyloabacter and Helicobacter Species and Strains.</title>
        <authorList>
            <person name="Mannion A.J."/>
            <person name="Shen Z."/>
            <person name="Fox J.G."/>
        </authorList>
    </citation>
    <scope>NUCLEOTIDE SEQUENCE [LARGE SCALE GENOMIC DNA]</scope>
    <source>
        <strain evidence="1 2">MIT 17-337</strain>
    </source>
</reference>
<keyword evidence="2" id="KW-1185">Reference proteome</keyword>
<dbReference type="NCBIfam" id="TIGR04076">
    <property type="entry name" value="TIGR04076 family protein"/>
    <property type="match status" value="1"/>
</dbReference>
<dbReference type="AlphaFoldDB" id="A0A3D8INX1"/>
<dbReference type="OrthoDB" id="5432414at2"/>